<feature type="compositionally biased region" description="Polar residues" evidence="1">
    <location>
        <begin position="45"/>
        <end position="55"/>
    </location>
</feature>
<proteinExistence type="predicted"/>
<protein>
    <recommendedName>
        <fullName evidence="4">Ig-like domain-containing protein</fullName>
    </recommendedName>
</protein>
<dbReference type="SUPFAM" id="SSF48726">
    <property type="entry name" value="Immunoglobulin"/>
    <property type="match status" value="1"/>
</dbReference>
<feature type="region of interest" description="Disordered" evidence="1">
    <location>
        <begin position="30"/>
        <end position="58"/>
    </location>
</feature>
<evidence type="ECO:0008006" key="4">
    <source>
        <dbReference type="Google" id="ProtNLM"/>
    </source>
</evidence>
<organism evidence="2 3">
    <name type="scientific">Allohahella marinimesophila</name>
    <dbReference type="NCBI Taxonomy" id="1054972"/>
    <lineage>
        <taxon>Bacteria</taxon>
        <taxon>Pseudomonadati</taxon>
        <taxon>Pseudomonadota</taxon>
        <taxon>Gammaproteobacteria</taxon>
        <taxon>Oceanospirillales</taxon>
        <taxon>Hahellaceae</taxon>
        <taxon>Allohahella</taxon>
    </lineage>
</organism>
<dbReference type="RefSeq" id="WP_344808657.1">
    <property type="nucleotide sequence ID" value="NZ_BAABBO010000018.1"/>
</dbReference>
<keyword evidence="3" id="KW-1185">Reference proteome</keyword>
<reference evidence="3" key="1">
    <citation type="journal article" date="2019" name="Int. J. Syst. Evol. Microbiol.">
        <title>The Global Catalogue of Microorganisms (GCM) 10K type strain sequencing project: providing services to taxonomists for standard genome sequencing and annotation.</title>
        <authorList>
            <consortium name="The Broad Institute Genomics Platform"/>
            <consortium name="The Broad Institute Genome Sequencing Center for Infectious Disease"/>
            <person name="Wu L."/>
            <person name="Ma J."/>
        </authorList>
    </citation>
    <scope>NUCLEOTIDE SEQUENCE [LARGE SCALE GENOMIC DNA]</scope>
    <source>
        <strain evidence="3">JCM 17555</strain>
    </source>
</reference>
<dbReference type="Proteomes" id="UP001501337">
    <property type="component" value="Unassembled WGS sequence"/>
</dbReference>
<evidence type="ECO:0000313" key="3">
    <source>
        <dbReference type="Proteomes" id="UP001501337"/>
    </source>
</evidence>
<dbReference type="InterPro" id="IPR013783">
    <property type="entry name" value="Ig-like_fold"/>
</dbReference>
<dbReference type="SUPFAM" id="SSF49265">
    <property type="entry name" value="Fibronectin type III"/>
    <property type="match status" value="1"/>
</dbReference>
<dbReference type="Gene3D" id="2.60.40.10">
    <property type="entry name" value="Immunoglobulins"/>
    <property type="match status" value="2"/>
</dbReference>
<dbReference type="CDD" id="cd00063">
    <property type="entry name" value="FN3"/>
    <property type="match status" value="1"/>
</dbReference>
<name>A0ABP7Q0T8_9GAMM</name>
<dbReference type="InterPro" id="IPR036116">
    <property type="entry name" value="FN3_sf"/>
</dbReference>
<dbReference type="InterPro" id="IPR036179">
    <property type="entry name" value="Ig-like_dom_sf"/>
</dbReference>
<accession>A0ABP7Q0T8</accession>
<gene>
    <name evidence="2" type="ORF">GCM10022278_34200</name>
</gene>
<dbReference type="InterPro" id="IPR003961">
    <property type="entry name" value="FN3_dom"/>
</dbReference>
<dbReference type="Pfam" id="PF13895">
    <property type="entry name" value="Ig_2"/>
    <property type="match status" value="1"/>
</dbReference>
<dbReference type="EMBL" id="BAABBO010000018">
    <property type="protein sequence ID" value="GAA3974289.1"/>
    <property type="molecule type" value="Genomic_DNA"/>
</dbReference>
<evidence type="ECO:0000313" key="2">
    <source>
        <dbReference type="EMBL" id="GAA3974289.1"/>
    </source>
</evidence>
<dbReference type="CDD" id="cd00096">
    <property type="entry name" value="Ig"/>
    <property type="match status" value="1"/>
</dbReference>
<evidence type="ECO:0000256" key="1">
    <source>
        <dbReference type="SAM" id="MobiDB-lite"/>
    </source>
</evidence>
<sequence>MNFISLTRFFSAFILITLLGLQGCYEQSSPGTNDAITDSDDNSETPRQQAGNSSRDSVEISLHPMSQSVHTAQSFTLNVSASGNKVLRYQWRKNGKVIRDAVRPNYTVQRASAADAGSYEVIVMSGRRLVMSRIARITVGSDRSASLSWAPPAKRADGSPLAEEEIAAYRIYHSNDDGSIGRDYEVDPSQQRFELTDLPRGAHHFAIATVDINGMESTLSAVVTKRIL</sequence>
<comment type="caution">
    <text evidence="2">The sequence shown here is derived from an EMBL/GenBank/DDBJ whole genome shotgun (WGS) entry which is preliminary data.</text>
</comment>